<dbReference type="AlphaFoldDB" id="A0A5J9TLG0"/>
<accession>A0A5J9TLG0</accession>
<dbReference type="Proteomes" id="UP000324897">
    <property type="component" value="Chromosome 3"/>
</dbReference>
<keyword evidence="3" id="KW-1185">Reference proteome</keyword>
<proteinExistence type="predicted"/>
<evidence type="ECO:0000313" key="3">
    <source>
        <dbReference type="Proteomes" id="UP000324897"/>
    </source>
</evidence>
<protein>
    <submittedName>
        <fullName evidence="2">Uncharacterized protein</fullName>
    </submittedName>
</protein>
<gene>
    <name evidence="2" type="ORF">EJB05_45771</name>
</gene>
<keyword evidence="1" id="KW-0175">Coiled coil</keyword>
<comment type="caution">
    <text evidence="2">The sequence shown here is derived from an EMBL/GenBank/DDBJ whole genome shotgun (WGS) entry which is preliminary data.</text>
</comment>
<evidence type="ECO:0000256" key="1">
    <source>
        <dbReference type="SAM" id="Coils"/>
    </source>
</evidence>
<name>A0A5J9TLG0_9POAL</name>
<dbReference type="EMBL" id="RWGY01000039">
    <property type="protein sequence ID" value="TVU12142.1"/>
    <property type="molecule type" value="Genomic_DNA"/>
</dbReference>
<evidence type="ECO:0000313" key="2">
    <source>
        <dbReference type="EMBL" id="TVU12142.1"/>
    </source>
</evidence>
<organism evidence="2 3">
    <name type="scientific">Eragrostis curvula</name>
    <name type="common">weeping love grass</name>
    <dbReference type="NCBI Taxonomy" id="38414"/>
    <lineage>
        <taxon>Eukaryota</taxon>
        <taxon>Viridiplantae</taxon>
        <taxon>Streptophyta</taxon>
        <taxon>Embryophyta</taxon>
        <taxon>Tracheophyta</taxon>
        <taxon>Spermatophyta</taxon>
        <taxon>Magnoliopsida</taxon>
        <taxon>Liliopsida</taxon>
        <taxon>Poales</taxon>
        <taxon>Poaceae</taxon>
        <taxon>PACMAD clade</taxon>
        <taxon>Chloridoideae</taxon>
        <taxon>Eragrostideae</taxon>
        <taxon>Eragrostidinae</taxon>
        <taxon>Eragrostis</taxon>
    </lineage>
</organism>
<dbReference type="Gramene" id="TVU12142">
    <property type="protein sequence ID" value="TVU12142"/>
    <property type="gene ID" value="EJB05_45771"/>
</dbReference>
<feature type="coiled-coil region" evidence="1">
    <location>
        <begin position="92"/>
        <end position="136"/>
    </location>
</feature>
<sequence>MDGISHFLEQRLKDEVELTFLHREGSLGTQGEFWSHETMGLGHEDIKEVLLGAPYTGQFQSVPVVQQQKDVVSVQNKRHEGEVQRLGDEDVVLKVEVELLQLQKENAELKAKLLDNAMLKAEVERLQWDNAELNAKLTVSCEPTNP</sequence>
<reference evidence="2 3" key="1">
    <citation type="journal article" date="2019" name="Sci. Rep.">
        <title>A high-quality genome of Eragrostis curvula grass provides insights into Poaceae evolution and supports new strategies to enhance forage quality.</title>
        <authorList>
            <person name="Carballo J."/>
            <person name="Santos B.A.C.M."/>
            <person name="Zappacosta D."/>
            <person name="Garbus I."/>
            <person name="Selva J.P."/>
            <person name="Gallo C.A."/>
            <person name="Diaz A."/>
            <person name="Albertini E."/>
            <person name="Caccamo M."/>
            <person name="Echenique V."/>
        </authorList>
    </citation>
    <scope>NUCLEOTIDE SEQUENCE [LARGE SCALE GENOMIC DNA]</scope>
    <source>
        <strain evidence="3">cv. Victoria</strain>
        <tissue evidence="2">Leaf</tissue>
    </source>
</reference>